<dbReference type="RefSeq" id="WP_348028499.1">
    <property type="nucleotide sequence ID" value="NZ_CP129113.1"/>
</dbReference>
<dbReference type="InterPro" id="IPR002781">
    <property type="entry name" value="TM_pro_TauE-like"/>
</dbReference>
<evidence type="ECO:0000256" key="1">
    <source>
        <dbReference type="ARBA" id="ARBA00004141"/>
    </source>
</evidence>
<protein>
    <recommendedName>
        <fullName evidence="6">Probable membrane transporter protein</fullName>
    </recommendedName>
</protein>
<sequence>MLILLTMLLMGLLLGFIGAGGAGSIIAILTIFFGIPIHTALGTSLLAMVFTSLSGTYSHFRERNTILSVGLATGIFGAIGGFTGSQLSYLIPADNLKWLTASMLFLSSLLLAIRVFRGFGVFADSQPEIPSPNSFKFWAAAVGVGIITGILSGLFGIGSTPFIQIGLLTFFGLTIQQSAGTTMLVILPIALMGGFGYFTLGFIDIKLFIEVIGGTVIGSYIGAKFTSRLHLLILKIAMISVPAAGGLILLFGH</sequence>
<evidence type="ECO:0000256" key="3">
    <source>
        <dbReference type="ARBA" id="ARBA00022692"/>
    </source>
</evidence>
<dbReference type="PANTHER" id="PTHR43701">
    <property type="entry name" value="MEMBRANE TRANSPORTER PROTEIN MJ0441-RELATED"/>
    <property type="match status" value="1"/>
</dbReference>
<evidence type="ECO:0000256" key="5">
    <source>
        <dbReference type="ARBA" id="ARBA00023136"/>
    </source>
</evidence>
<reference evidence="7" key="1">
    <citation type="submission" date="2023-06" db="EMBL/GenBank/DDBJ databases">
        <title>A Treasure from Seagulls: Isolation and Description of Aciduricobacillus qingdaonensis gen. nov., sp. nov., a Rare Obligately Uric Acid-utilizing Member in the Family Bacillaceae.</title>
        <authorList>
            <person name="Liu W."/>
            <person name="Wang B."/>
        </authorList>
    </citation>
    <scope>NUCLEOTIDE SEQUENCE</scope>
    <source>
        <strain evidence="7">44XB</strain>
    </source>
</reference>
<proteinExistence type="inferred from homology"/>
<keyword evidence="6" id="KW-1003">Cell membrane</keyword>
<feature type="transmembrane region" description="Helical" evidence="6">
    <location>
        <begin position="96"/>
        <end position="116"/>
    </location>
</feature>
<feature type="transmembrane region" description="Helical" evidence="6">
    <location>
        <begin position="178"/>
        <end position="200"/>
    </location>
</feature>
<comment type="subcellular location">
    <subcellularLocation>
        <location evidence="6">Cell membrane</location>
        <topology evidence="6">Multi-pass membrane protein</topology>
    </subcellularLocation>
    <subcellularLocation>
        <location evidence="1">Membrane</location>
        <topology evidence="1">Multi-pass membrane protein</topology>
    </subcellularLocation>
</comment>
<organism evidence="7 8">
    <name type="scientific">Aciduricibacillus chroicocephali</name>
    <dbReference type="NCBI Taxonomy" id="3054939"/>
    <lineage>
        <taxon>Bacteria</taxon>
        <taxon>Bacillati</taxon>
        <taxon>Bacillota</taxon>
        <taxon>Bacilli</taxon>
        <taxon>Bacillales</taxon>
        <taxon>Bacillaceae</taxon>
        <taxon>Aciduricibacillus</taxon>
    </lineage>
</organism>
<evidence type="ECO:0000313" key="8">
    <source>
        <dbReference type="Proteomes" id="UP001180087"/>
    </source>
</evidence>
<dbReference type="Pfam" id="PF01925">
    <property type="entry name" value="TauE"/>
    <property type="match status" value="1"/>
</dbReference>
<dbReference type="Proteomes" id="UP001180087">
    <property type="component" value="Chromosome"/>
</dbReference>
<accession>A0ABY9KVN4</accession>
<evidence type="ECO:0000256" key="2">
    <source>
        <dbReference type="ARBA" id="ARBA00009142"/>
    </source>
</evidence>
<dbReference type="InterPro" id="IPR051598">
    <property type="entry name" value="TSUP/Inactive_protease-like"/>
</dbReference>
<comment type="similarity">
    <text evidence="2 6">Belongs to the 4-toluene sulfonate uptake permease (TSUP) (TC 2.A.102) family.</text>
</comment>
<keyword evidence="4 6" id="KW-1133">Transmembrane helix</keyword>
<keyword evidence="8" id="KW-1185">Reference proteome</keyword>
<evidence type="ECO:0000256" key="6">
    <source>
        <dbReference type="RuleBase" id="RU363041"/>
    </source>
</evidence>
<feature type="transmembrane region" description="Helical" evidence="6">
    <location>
        <begin position="31"/>
        <end position="53"/>
    </location>
</feature>
<dbReference type="EMBL" id="CP129113">
    <property type="protein sequence ID" value="WLV24951.1"/>
    <property type="molecule type" value="Genomic_DNA"/>
</dbReference>
<dbReference type="PANTHER" id="PTHR43701:SF2">
    <property type="entry name" value="MEMBRANE TRANSPORTER PROTEIN YJNA-RELATED"/>
    <property type="match status" value="1"/>
</dbReference>
<evidence type="ECO:0000313" key="7">
    <source>
        <dbReference type="EMBL" id="WLV24951.1"/>
    </source>
</evidence>
<feature type="transmembrane region" description="Helical" evidence="6">
    <location>
        <begin position="137"/>
        <end position="158"/>
    </location>
</feature>
<feature type="transmembrane region" description="Helical" evidence="6">
    <location>
        <begin position="65"/>
        <end position="84"/>
    </location>
</feature>
<name>A0ABY9KVN4_9BACI</name>
<gene>
    <name evidence="7" type="ORF">QR721_01555</name>
</gene>
<keyword evidence="3 6" id="KW-0812">Transmembrane</keyword>
<keyword evidence="5 6" id="KW-0472">Membrane</keyword>
<evidence type="ECO:0000256" key="4">
    <source>
        <dbReference type="ARBA" id="ARBA00022989"/>
    </source>
</evidence>
<feature type="transmembrane region" description="Helical" evidence="6">
    <location>
        <begin position="229"/>
        <end position="251"/>
    </location>
</feature>